<proteinExistence type="predicted"/>
<reference evidence="2 3" key="1">
    <citation type="submission" date="2019-04" db="EMBL/GenBank/DDBJ databases">
        <authorList>
            <person name="Van Vliet M D."/>
        </authorList>
    </citation>
    <scope>NUCLEOTIDE SEQUENCE [LARGE SCALE GENOMIC DNA]</scope>
    <source>
        <strain evidence="2 3">F1</strain>
    </source>
</reference>
<feature type="chain" id="PRO_5025562636" evidence="1">
    <location>
        <begin position="20"/>
        <end position="513"/>
    </location>
</feature>
<protein>
    <submittedName>
        <fullName evidence="2">Uncharacterized protein</fullName>
    </submittedName>
</protein>
<keyword evidence="1" id="KW-0732">Signal</keyword>
<evidence type="ECO:0000256" key="1">
    <source>
        <dbReference type="SAM" id="SignalP"/>
    </source>
</evidence>
<dbReference type="SUPFAM" id="SSF51126">
    <property type="entry name" value="Pectin lyase-like"/>
    <property type="match status" value="1"/>
</dbReference>
<evidence type="ECO:0000313" key="2">
    <source>
        <dbReference type="EMBL" id="VGO11999.1"/>
    </source>
</evidence>
<keyword evidence="3" id="KW-1185">Reference proteome</keyword>
<dbReference type="InterPro" id="IPR011050">
    <property type="entry name" value="Pectin_lyase_fold/virulence"/>
</dbReference>
<gene>
    <name evidence="2" type="ORF">PDESU_00547</name>
</gene>
<evidence type="ECO:0000313" key="3">
    <source>
        <dbReference type="Proteomes" id="UP000366872"/>
    </source>
</evidence>
<dbReference type="RefSeq" id="WP_168441914.1">
    <property type="nucleotide sequence ID" value="NZ_CAAHFG010000001.1"/>
</dbReference>
<dbReference type="Gene3D" id="2.160.20.10">
    <property type="entry name" value="Single-stranded right-handed beta-helix, Pectin lyase-like"/>
    <property type="match status" value="1"/>
</dbReference>
<dbReference type="Proteomes" id="UP000366872">
    <property type="component" value="Unassembled WGS sequence"/>
</dbReference>
<dbReference type="EMBL" id="CAAHFG010000001">
    <property type="protein sequence ID" value="VGO11999.1"/>
    <property type="molecule type" value="Genomic_DNA"/>
</dbReference>
<sequence>MKNLFYAAIFSLFSVSVYAENQTYYVNSDIGNDANPGTSRANPWASLEKVNSVTFEPGDRILFQAGSVYKGQLKLKGSGAEGSPIVIDMYGVGGKPRIDGEGKVLDTVLLENVEYWEVNNLEITNLGPERREWQTGIKAWANSYGTIHHIQFKNLYVHDVNGHLKKDVEGCGIFAQASGDKFSNFDGLLVEDCHVVRTDRNGICMSSDFTNRSKNWFPSYNVVMRGNLVEDCGGDGIKPWGTVGCVVEYNTVHYARQRCDGYAVGIWPWSADNTLIQYNEVSHTKGAVDGQGFDSDYNCNNTTFQYNYSHDNDGGFMLMCTPTPDEDNIGCNGTVVRYNISQNDMQRIFQINGRVKDTQVYNNIIYTRKELNVPLVLAVNIDGDYAQNLSFYNNIFYTDGTMRYSHSTKWLPKGLHRHAPGLAKMDVIFSNNAYFGNHENRPEDKHAITDDPMLVNPGSGGNGLDSLDGYKLKAGSPCIATGKAIAESGVLDFWGNKLDGGKPSIGVHEPKSH</sequence>
<feature type="signal peptide" evidence="1">
    <location>
        <begin position="1"/>
        <end position="19"/>
    </location>
</feature>
<organism evidence="2 3">
    <name type="scientific">Pontiella desulfatans</name>
    <dbReference type="NCBI Taxonomy" id="2750659"/>
    <lineage>
        <taxon>Bacteria</taxon>
        <taxon>Pseudomonadati</taxon>
        <taxon>Kiritimatiellota</taxon>
        <taxon>Kiritimatiellia</taxon>
        <taxon>Kiritimatiellales</taxon>
        <taxon>Pontiellaceae</taxon>
        <taxon>Pontiella</taxon>
    </lineage>
</organism>
<accession>A0A6C2TWK7</accession>
<dbReference type="AlphaFoldDB" id="A0A6C2TWK7"/>
<name>A0A6C2TWK7_PONDE</name>
<dbReference type="SMART" id="SM00710">
    <property type="entry name" value="PbH1"/>
    <property type="match status" value="5"/>
</dbReference>
<dbReference type="InterPro" id="IPR006626">
    <property type="entry name" value="PbH1"/>
</dbReference>
<dbReference type="InterPro" id="IPR012334">
    <property type="entry name" value="Pectin_lyas_fold"/>
</dbReference>